<name>A0A329CKU6_9BURK</name>
<feature type="transmembrane region" description="Helical" evidence="12">
    <location>
        <begin position="109"/>
        <end position="131"/>
    </location>
</feature>
<dbReference type="SUPFAM" id="SSF161098">
    <property type="entry name" value="MetI-like"/>
    <property type="match status" value="1"/>
</dbReference>
<dbReference type="Pfam" id="PF00528">
    <property type="entry name" value="BPD_transp_1"/>
    <property type="match status" value="1"/>
</dbReference>
<evidence type="ECO:0000256" key="12">
    <source>
        <dbReference type="RuleBase" id="RU363032"/>
    </source>
</evidence>
<evidence type="ECO:0000256" key="1">
    <source>
        <dbReference type="ARBA" id="ARBA00004429"/>
    </source>
</evidence>
<evidence type="ECO:0000256" key="7">
    <source>
        <dbReference type="ARBA" id="ARBA00022927"/>
    </source>
</evidence>
<dbReference type="InterPro" id="IPR025966">
    <property type="entry name" value="OppC_N"/>
</dbReference>
<sequence>MARSLQTAAAALDPLAAIANAPRSRGPLATAAARFVRNRAALTGLIVLLLVVVACVAGPWLLPNNPIDSDWSAISLPPTWQNMHWFGTDELGRDLLARALQGGRVSLEVGLLGTLVSGLIGVAYGATAGFLGGRVDAVMMRIVDMMYAIPYMLIAILMMTLFGRAFYLVVLTISAFSWLDMARVVRGQTLSLRSREFIDAARAIGVSSRSIISRHIVPNLFGVVVVYASVTVPNIVLTESVLSFLGLGVQEPMTSWGVLIQDGAQKLDSMPWLLLCPAVMLCITLYSVNFVGDGLRDAFDPKDR</sequence>
<dbReference type="GO" id="GO:0015833">
    <property type="term" value="P:peptide transport"/>
    <property type="evidence" value="ECO:0007669"/>
    <property type="project" value="UniProtKB-KW"/>
</dbReference>
<dbReference type="InterPro" id="IPR000515">
    <property type="entry name" value="MetI-like"/>
</dbReference>
<dbReference type="InterPro" id="IPR035906">
    <property type="entry name" value="MetI-like_sf"/>
</dbReference>
<dbReference type="InterPro" id="IPR050366">
    <property type="entry name" value="BP-dependent_transpt_permease"/>
</dbReference>
<keyword evidence="5 12" id="KW-0812">Transmembrane</keyword>
<comment type="similarity">
    <text evidence="10">Belongs to the binding-protein-dependent transport system permease family. OppBC subfamily.</text>
</comment>
<dbReference type="OrthoDB" id="9783218at2"/>
<dbReference type="AlphaFoldDB" id="A0A329CKU6"/>
<feature type="transmembrane region" description="Helical" evidence="12">
    <location>
        <begin position="272"/>
        <end position="292"/>
    </location>
</feature>
<organism evidence="14 15">
    <name type="scientific">Paraburkholderia bryophila</name>
    <dbReference type="NCBI Taxonomy" id="420952"/>
    <lineage>
        <taxon>Bacteria</taxon>
        <taxon>Pseudomonadati</taxon>
        <taxon>Pseudomonadota</taxon>
        <taxon>Betaproteobacteria</taxon>
        <taxon>Burkholderiales</taxon>
        <taxon>Burkholderiaceae</taxon>
        <taxon>Paraburkholderia</taxon>
    </lineage>
</organism>
<dbReference type="Pfam" id="PF12911">
    <property type="entry name" value="OppC_N"/>
    <property type="match status" value="1"/>
</dbReference>
<feature type="transmembrane region" description="Helical" evidence="12">
    <location>
        <begin position="216"/>
        <end position="237"/>
    </location>
</feature>
<accession>A0A329CKU6</accession>
<keyword evidence="2 12" id="KW-0813">Transport</keyword>
<keyword evidence="6" id="KW-0571">Peptide transport</keyword>
<feature type="transmembrane region" description="Helical" evidence="12">
    <location>
        <begin position="40"/>
        <end position="62"/>
    </location>
</feature>
<evidence type="ECO:0000256" key="2">
    <source>
        <dbReference type="ARBA" id="ARBA00022448"/>
    </source>
</evidence>
<keyword evidence="9 12" id="KW-0472">Membrane</keyword>
<dbReference type="GO" id="GO:0005886">
    <property type="term" value="C:plasma membrane"/>
    <property type="evidence" value="ECO:0007669"/>
    <property type="project" value="UniProtKB-SubCell"/>
</dbReference>
<proteinExistence type="inferred from homology"/>
<evidence type="ECO:0000256" key="8">
    <source>
        <dbReference type="ARBA" id="ARBA00022989"/>
    </source>
</evidence>
<evidence type="ECO:0000259" key="13">
    <source>
        <dbReference type="PROSITE" id="PS50928"/>
    </source>
</evidence>
<feature type="transmembrane region" description="Helical" evidence="12">
    <location>
        <begin position="138"/>
        <end position="159"/>
    </location>
</feature>
<gene>
    <name evidence="14" type="ORF">BX591_10663</name>
</gene>
<dbReference type="Gene3D" id="1.10.3720.10">
    <property type="entry name" value="MetI-like"/>
    <property type="match status" value="1"/>
</dbReference>
<evidence type="ECO:0000256" key="9">
    <source>
        <dbReference type="ARBA" id="ARBA00023136"/>
    </source>
</evidence>
<evidence type="ECO:0000256" key="6">
    <source>
        <dbReference type="ARBA" id="ARBA00022856"/>
    </source>
</evidence>
<comment type="subcellular location">
    <subcellularLocation>
        <location evidence="1">Cell inner membrane</location>
        <topology evidence="1">Multi-pass membrane protein</topology>
    </subcellularLocation>
    <subcellularLocation>
        <location evidence="12">Cell membrane</location>
        <topology evidence="12">Multi-pass membrane protein</topology>
    </subcellularLocation>
</comment>
<evidence type="ECO:0000313" key="15">
    <source>
        <dbReference type="Proteomes" id="UP000248918"/>
    </source>
</evidence>
<keyword evidence="4" id="KW-0997">Cell inner membrane</keyword>
<dbReference type="PANTHER" id="PTHR43386">
    <property type="entry name" value="OLIGOPEPTIDE TRANSPORT SYSTEM PERMEASE PROTEIN APPC"/>
    <property type="match status" value="1"/>
</dbReference>
<evidence type="ECO:0000256" key="5">
    <source>
        <dbReference type="ARBA" id="ARBA00022692"/>
    </source>
</evidence>
<keyword evidence="7" id="KW-0653">Protein transport</keyword>
<dbReference type="PROSITE" id="PS50928">
    <property type="entry name" value="ABC_TM1"/>
    <property type="match status" value="1"/>
</dbReference>
<reference evidence="14 15" key="1">
    <citation type="submission" date="2018-06" db="EMBL/GenBank/DDBJ databases">
        <title>Genomic Encyclopedia of Type Strains, Phase III (KMG-III): the genomes of soil and plant-associated and newly described type strains.</title>
        <authorList>
            <person name="Whitman W."/>
        </authorList>
    </citation>
    <scope>NUCLEOTIDE SEQUENCE [LARGE SCALE GENOMIC DNA]</scope>
    <source>
        <strain evidence="14 15">LMG 23644</strain>
    </source>
</reference>
<dbReference type="STRING" id="1169143.GCA_000383275_03114"/>
<keyword evidence="8 12" id="KW-1133">Transmembrane helix</keyword>
<dbReference type="PANTHER" id="PTHR43386:SF2">
    <property type="entry name" value="OLIGOPEPTIDE TRANSPORT SYSTEM PERMEASE PROTEIN OPPC"/>
    <property type="match status" value="1"/>
</dbReference>
<feature type="domain" description="ABC transmembrane type-1" evidence="13">
    <location>
        <begin position="103"/>
        <end position="292"/>
    </location>
</feature>
<evidence type="ECO:0000256" key="10">
    <source>
        <dbReference type="ARBA" id="ARBA00024202"/>
    </source>
</evidence>
<evidence type="ECO:0000256" key="3">
    <source>
        <dbReference type="ARBA" id="ARBA00022475"/>
    </source>
</evidence>
<evidence type="ECO:0000256" key="4">
    <source>
        <dbReference type="ARBA" id="ARBA00022519"/>
    </source>
</evidence>
<dbReference type="EMBL" id="QLTK01000006">
    <property type="protein sequence ID" value="RAS34382.1"/>
    <property type="molecule type" value="Genomic_DNA"/>
</dbReference>
<evidence type="ECO:0000313" key="14">
    <source>
        <dbReference type="EMBL" id="RAS34382.1"/>
    </source>
</evidence>
<feature type="transmembrane region" description="Helical" evidence="12">
    <location>
        <begin position="165"/>
        <end position="185"/>
    </location>
</feature>
<comment type="caution">
    <text evidence="14">The sequence shown here is derived from an EMBL/GenBank/DDBJ whole genome shotgun (WGS) entry which is preliminary data.</text>
</comment>
<dbReference type="RefSeq" id="WP_111931676.1">
    <property type="nucleotide sequence ID" value="NZ_CADFFP010000025.1"/>
</dbReference>
<keyword evidence="3" id="KW-1003">Cell membrane</keyword>
<dbReference type="GO" id="GO:0055085">
    <property type="term" value="P:transmembrane transport"/>
    <property type="evidence" value="ECO:0007669"/>
    <property type="project" value="InterPro"/>
</dbReference>
<protein>
    <recommendedName>
        <fullName evidence="11">Oligopeptide transport system permease protein OppC</fullName>
    </recommendedName>
</protein>
<evidence type="ECO:0000256" key="11">
    <source>
        <dbReference type="ARBA" id="ARBA00072251"/>
    </source>
</evidence>
<dbReference type="Proteomes" id="UP000248918">
    <property type="component" value="Unassembled WGS sequence"/>
</dbReference>
<dbReference type="CDD" id="cd06261">
    <property type="entry name" value="TM_PBP2"/>
    <property type="match status" value="1"/>
</dbReference>
<dbReference type="GO" id="GO:0015031">
    <property type="term" value="P:protein transport"/>
    <property type="evidence" value="ECO:0007669"/>
    <property type="project" value="UniProtKB-KW"/>
</dbReference>